<reference evidence="1" key="1">
    <citation type="submission" date="2021-12" db="EMBL/GenBank/DDBJ databases">
        <authorList>
            <person name="King R."/>
        </authorList>
    </citation>
    <scope>NUCLEOTIDE SEQUENCE</scope>
</reference>
<keyword evidence="2" id="KW-1185">Reference proteome</keyword>
<dbReference type="PANTHER" id="PTHR31511">
    <property type="entry name" value="PROTEIN CBG23764"/>
    <property type="match status" value="1"/>
</dbReference>
<dbReference type="Proteomes" id="UP001154078">
    <property type="component" value="Chromosome 4"/>
</dbReference>
<organism evidence="1 2">
    <name type="scientific">Brassicogethes aeneus</name>
    <name type="common">Rape pollen beetle</name>
    <name type="synonym">Meligethes aeneus</name>
    <dbReference type="NCBI Taxonomy" id="1431903"/>
    <lineage>
        <taxon>Eukaryota</taxon>
        <taxon>Metazoa</taxon>
        <taxon>Ecdysozoa</taxon>
        <taxon>Arthropoda</taxon>
        <taxon>Hexapoda</taxon>
        <taxon>Insecta</taxon>
        <taxon>Pterygota</taxon>
        <taxon>Neoptera</taxon>
        <taxon>Endopterygota</taxon>
        <taxon>Coleoptera</taxon>
        <taxon>Polyphaga</taxon>
        <taxon>Cucujiformia</taxon>
        <taxon>Nitidulidae</taxon>
        <taxon>Meligethinae</taxon>
        <taxon>Brassicogethes</taxon>
    </lineage>
</organism>
<proteinExistence type="predicted"/>
<evidence type="ECO:0000313" key="2">
    <source>
        <dbReference type="Proteomes" id="UP001154078"/>
    </source>
</evidence>
<evidence type="ECO:0000313" key="1">
    <source>
        <dbReference type="EMBL" id="CAH0555075.1"/>
    </source>
</evidence>
<dbReference type="EMBL" id="OV121135">
    <property type="protein sequence ID" value="CAH0555075.1"/>
    <property type="molecule type" value="Genomic_DNA"/>
</dbReference>
<dbReference type="OrthoDB" id="414982at2759"/>
<dbReference type="PANTHER" id="PTHR31511:SF12">
    <property type="entry name" value="RHO TERMINATION FACTOR N-TERMINAL DOMAIN-CONTAINING PROTEIN"/>
    <property type="match status" value="1"/>
</dbReference>
<accession>A0A9P0B4I7</accession>
<gene>
    <name evidence="1" type="ORF">MELIAE_LOCUS6511</name>
</gene>
<sequence>MVVILSERISKVDYQKIVFETVTSLNLFTRKGVFPYEYLNNCEKLKETCLPPKQMFFSKITNEDIFSEDYNHALNVWNKFEYKNLQQYAELYLKTDVLLLVDIFENVRESYLEPYKLDALHYLTAPAIIAFDAMLKVTDVCLELLTDMDIVNFIERGIWGGVSKCSNRYPKANNKYMESDYNSIEPQYYLM</sequence>
<dbReference type="AlphaFoldDB" id="A0A9P0B4I7"/>
<name>A0A9P0B4I7_BRAAE</name>
<protein>
    <recommendedName>
        <fullName evidence="3">DNA-directed DNA polymerase</fullName>
    </recommendedName>
</protein>
<evidence type="ECO:0008006" key="3">
    <source>
        <dbReference type="Google" id="ProtNLM"/>
    </source>
</evidence>